<dbReference type="Gene3D" id="1.10.30.10">
    <property type="entry name" value="High mobility group box domain"/>
    <property type="match status" value="2"/>
</dbReference>
<feature type="domain" description="HMG box" evidence="4">
    <location>
        <begin position="184"/>
        <end position="243"/>
    </location>
</feature>
<keyword evidence="1 2" id="KW-0238">DNA-binding</keyword>
<evidence type="ECO:0000313" key="6">
    <source>
        <dbReference type="Proteomes" id="UP000054107"/>
    </source>
</evidence>
<feature type="DNA-binding region" description="HMG box" evidence="2">
    <location>
        <begin position="255"/>
        <end position="324"/>
    </location>
</feature>
<organism evidence="5 6">
    <name type="scientific">Parasitella parasitica</name>
    <dbReference type="NCBI Taxonomy" id="35722"/>
    <lineage>
        <taxon>Eukaryota</taxon>
        <taxon>Fungi</taxon>
        <taxon>Fungi incertae sedis</taxon>
        <taxon>Mucoromycota</taxon>
        <taxon>Mucoromycotina</taxon>
        <taxon>Mucoromycetes</taxon>
        <taxon>Mucorales</taxon>
        <taxon>Mucorineae</taxon>
        <taxon>Mucoraceae</taxon>
        <taxon>Parasitella</taxon>
    </lineage>
</organism>
<keyword evidence="2" id="KW-0539">Nucleus</keyword>
<reference evidence="5 6" key="1">
    <citation type="submission" date="2014-09" db="EMBL/GenBank/DDBJ databases">
        <authorList>
            <person name="Ellenberger Sabrina"/>
        </authorList>
    </citation>
    <scope>NUCLEOTIDE SEQUENCE [LARGE SCALE GENOMIC DNA]</scope>
    <source>
        <strain evidence="5 6">CBS 412.66</strain>
    </source>
</reference>
<dbReference type="GO" id="GO:0005634">
    <property type="term" value="C:nucleus"/>
    <property type="evidence" value="ECO:0007669"/>
    <property type="project" value="UniProtKB-UniRule"/>
</dbReference>
<dbReference type="InterPro" id="IPR050342">
    <property type="entry name" value="HMGB"/>
</dbReference>
<dbReference type="Proteomes" id="UP000054107">
    <property type="component" value="Unassembled WGS sequence"/>
</dbReference>
<gene>
    <name evidence="5" type="primary">PARPA_13576.1 scaffold 47020</name>
</gene>
<feature type="compositionally biased region" description="Polar residues" evidence="3">
    <location>
        <begin position="106"/>
        <end position="115"/>
    </location>
</feature>
<feature type="domain" description="HMG box" evidence="4">
    <location>
        <begin position="255"/>
        <end position="324"/>
    </location>
</feature>
<dbReference type="InterPro" id="IPR036910">
    <property type="entry name" value="HMG_box_dom_sf"/>
</dbReference>
<evidence type="ECO:0000256" key="1">
    <source>
        <dbReference type="ARBA" id="ARBA00023125"/>
    </source>
</evidence>
<dbReference type="SMART" id="SM00398">
    <property type="entry name" value="HMG"/>
    <property type="match status" value="2"/>
</dbReference>
<feature type="DNA-binding region" description="HMG box" evidence="2">
    <location>
        <begin position="184"/>
        <end position="243"/>
    </location>
</feature>
<feature type="region of interest" description="Disordered" evidence="3">
    <location>
        <begin position="315"/>
        <end position="355"/>
    </location>
</feature>
<dbReference type="CDD" id="cd00084">
    <property type="entry name" value="HMG-box_SF"/>
    <property type="match status" value="2"/>
</dbReference>
<dbReference type="STRING" id="35722.A0A0B7NVD5"/>
<evidence type="ECO:0000313" key="5">
    <source>
        <dbReference type="EMBL" id="CEP19263.1"/>
    </source>
</evidence>
<feature type="compositionally biased region" description="Basic and acidic residues" evidence="3">
    <location>
        <begin position="342"/>
        <end position="355"/>
    </location>
</feature>
<dbReference type="Pfam" id="PF00505">
    <property type="entry name" value="HMG_box"/>
    <property type="match status" value="2"/>
</dbReference>
<dbReference type="EMBL" id="LN734023">
    <property type="protein sequence ID" value="CEP19263.1"/>
    <property type="molecule type" value="Genomic_DNA"/>
</dbReference>
<keyword evidence="6" id="KW-1185">Reference proteome</keyword>
<evidence type="ECO:0000256" key="2">
    <source>
        <dbReference type="PROSITE-ProRule" id="PRU00267"/>
    </source>
</evidence>
<dbReference type="GO" id="GO:0003677">
    <property type="term" value="F:DNA binding"/>
    <property type="evidence" value="ECO:0007669"/>
    <property type="project" value="UniProtKB-UniRule"/>
</dbReference>
<dbReference type="PANTHER" id="PTHR48112">
    <property type="entry name" value="HIGH MOBILITY GROUP PROTEIN DSP1"/>
    <property type="match status" value="1"/>
</dbReference>
<dbReference type="InterPro" id="IPR009071">
    <property type="entry name" value="HMG_box_dom"/>
</dbReference>
<feature type="compositionally biased region" description="Basic and acidic residues" evidence="3">
    <location>
        <begin position="315"/>
        <end position="327"/>
    </location>
</feature>
<proteinExistence type="predicted"/>
<evidence type="ECO:0000256" key="3">
    <source>
        <dbReference type="SAM" id="MobiDB-lite"/>
    </source>
</evidence>
<sequence>MSSLLLIRRANEEQSQADGSQDGLVLNLDRYFDESDDDTNPNRRNVFSDSDEDAPNSNKRNIFSDDEEDPFLLANIPAITKKKEKGKSKTKTAKRATKQPDIFNDILSNVNTNERTASKADDMAFSGDEGDDNSSSYSRTLKKRAYPLNSESSEDEQENTITAFDKQGRLKQTKPKVKSTKSEPLKRFSPFLQFNKKMRAKIAQENGKDEASGLKLSQLVAEAWRNMSDEDKHKFNEELAKEKLSLIGTAARKKPRPTGNGYITYSKENMPALKLQYPDVKQIRNLSSIMSSNWKALSKSERQVYMDRAKKEKDDWIRDNPEEHQQYLDKMASKIRATKKARREEKEREQNINHK</sequence>
<feature type="compositionally biased region" description="Basic residues" evidence="3">
    <location>
        <begin position="80"/>
        <end position="97"/>
    </location>
</feature>
<name>A0A0B7NVD5_9FUNG</name>
<feature type="region of interest" description="Disordered" evidence="3">
    <location>
        <begin position="1"/>
        <end position="139"/>
    </location>
</feature>
<protein>
    <recommendedName>
        <fullName evidence="4">HMG box domain-containing protein</fullName>
    </recommendedName>
</protein>
<dbReference type="SUPFAM" id="SSF47095">
    <property type="entry name" value="HMG-box"/>
    <property type="match status" value="2"/>
</dbReference>
<dbReference type="AlphaFoldDB" id="A0A0B7NVD5"/>
<evidence type="ECO:0000259" key="4">
    <source>
        <dbReference type="PROSITE" id="PS50118"/>
    </source>
</evidence>
<dbReference type="PROSITE" id="PS50118">
    <property type="entry name" value="HMG_BOX_2"/>
    <property type="match status" value="2"/>
</dbReference>
<accession>A0A0B7NVD5</accession>
<dbReference type="OrthoDB" id="6247875at2759"/>